<dbReference type="Proteomes" id="UP000501379">
    <property type="component" value="Chromosome"/>
</dbReference>
<dbReference type="RefSeq" id="WP_173211530.1">
    <property type="nucleotide sequence ID" value="NZ_CP053697.2"/>
</dbReference>
<evidence type="ECO:0000313" key="3">
    <source>
        <dbReference type="Proteomes" id="UP000501379"/>
    </source>
</evidence>
<sequence>MSSPLEMPDELFDEPPVRVLQRDAISQTVLLLGNQQLLAQLLCLLTPLLIGALLAGQLALEFRPWPLGNFELTLLAWGLLWLLFLGYCLLAGAYPNTYLFNPRRQWLLHLNSGEAIDLAGIVRLQQARQAAVDPQSVAAHSQENLLPCNAQVLGELDWGKLQAIDVYRPLTLRDYLRRLFSPEVLVASSVVAETFLVTFLIISFDLVGFLLAHLVLGLAALACGLAGYALQQQVAARCQALLGARSIEDVVRDEA</sequence>
<name>A0A6M8FP05_9GAMM</name>
<feature type="transmembrane region" description="Helical" evidence="1">
    <location>
        <begin position="210"/>
        <end position="230"/>
    </location>
</feature>
<keyword evidence="1" id="KW-0812">Transmembrane</keyword>
<protein>
    <submittedName>
        <fullName evidence="2">Uncharacterized protein</fullName>
    </submittedName>
</protein>
<organism evidence="2 3">
    <name type="scientific">Aquipseudomonas campi</name>
    <dbReference type="NCBI Taxonomy" id="2731681"/>
    <lineage>
        <taxon>Bacteria</taxon>
        <taxon>Pseudomonadati</taxon>
        <taxon>Pseudomonadota</taxon>
        <taxon>Gammaproteobacteria</taxon>
        <taxon>Pseudomonadales</taxon>
        <taxon>Pseudomonadaceae</taxon>
        <taxon>Aquipseudomonas</taxon>
    </lineage>
</organism>
<reference evidence="2" key="1">
    <citation type="submission" date="2020-07" db="EMBL/GenBank/DDBJ databases">
        <title>Nitrate ammonifying Pseudomonas campi sp. nov. isolated from German agricultural grassland.</title>
        <authorList>
            <person name="Timsy T."/>
            <person name="Ulrich A."/>
            <person name="Spanner T."/>
            <person name="Foesel B."/>
            <person name="Kolb S."/>
            <person name="Horn M.A."/>
            <person name="Behrendt U."/>
        </authorList>
    </citation>
    <scope>NUCLEOTIDE SEQUENCE</scope>
    <source>
        <strain evidence="2">S1-A32-2</strain>
    </source>
</reference>
<gene>
    <name evidence="2" type="ORF">HNE05_20130</name>
</gene>
<dbReference type="EMBL" id="CP053697">
    <property type="protein sequence ID" value="QKE65569.1"/>
    <property type="molecule type" value="Genomic_DNA"/>
</dbReference>
<dbReference type="AlphaFoldDB" id="A0A6M8FP05"/>
<feature type="transmembrane region" description="Helical" evidence="1">
    <location>
        <begin position="37"/>
        <end position="60"/>
    </location>
</feature>
<keyword evidence="3" id="KW-1185">Reference proteome</keyword>
<keyword evidence="1" id="KW-0472">Membrane</keyword>
<dbReference type="KEGG" id="pcam:HNE05_20130"/>
<proteinExistence type="predicted"/>
<keyword evidence="1" id="KW-1133">Transmembrane helix</keyword>
<feature type="transmembrane region" description="Helical" evidence="1">
    <location>
        <begin position="184"/>
        <end position="204"/>
    </location>
</feature>
<evidence type="ECO:0000313" key="2">
    <source>
        <dbReference type="EMBL" id="QKE65569.1"/>
    </source>
</evidence>
<accession>A0A6M8FP05</accession>
<feature type="transmembrane region" description="Helical" evidence="1">
    <location>
        <begin position="72"/>
        <end position="94"/>
    </location>
</feature>
<evidence type="ECO:0000256" key="1">
    <source>
        <dbReference type="SAM" id="Phobius"/>
    </source>
</evidence>